<dbReference type="Gene3D" id="2.30.110.10">
    <property type="entry name" value="Electron Transport, Fmn-binding Protein, Chain A"/>
    <property type="match status" value="1"/>
</dbReference>
<gene>
    <name evidence="1" type="ORF">ABN611_30420</name>
</gene>
<reference evidence="1" key="1">
    <citation type="submission" date="2024-06" db="EMBL/GenBank/DDBJ databases">
        <title>Kribbella sp. strain HUAS MG21 genome sequences.</title>
        <authorList>
            <person name="Mo P."/>
        </authorList>
    </citation>
    <scope>NUCLEOTIDE SEQUENCE</scope>
    <source>
        <strain evidence="1">HUAS MG21</strain>
    </source>
</reference>
<dbReference type="InterPro" id="IPR012349">
    <property type="entry name" value="Split_barrel_FMN-bd"/>
</dbReference>
<protein>
    <submittedName>
        <fullName evidence="1">Pyridoxamine 5'-phosphate oxidase family protein</fullName>
    </submittedName>
</protein>
<dbReference type="Pfam" id="PF12900">
    <property type="entry name" value="Pyridox_ox_2"/>
    <property type="match status" value="1"/>
</dbReference>
<evidence type="ECO:0000313" key="1">
    <source>
        <dbReference type="EMBL" id="XBV22869.1"/>
    </source>
</evidence>
<dbReference type="InterPro" id="IPR024747">
    <property type="entry name" value="Pyridox_Oxase-rel"/>
</dbReference>
<organism evidence="1">
    <name type="scientific">Kribbella sp. HUAS MG21</name>
    <dbReference type="NCBI Taxonomy" id="3160966"/>
    <lineage>
        <taxon>Bacteria</taxon>
        <taxon>Bacillati</taxon>
        <taxon>Actinomycetota</taxon>
        <taxon>Actinomycetes</taxon>
        <taxon>Propionibacteriales</taxon>
        <taxon>Kribbellaceae</taxon>
        <taxon>Kribbella</taxon>
    </lineage>
</organism>
<sequence length="145" mass="15758">MNTNEKAHALSISRRVENLDRATALALLTTVGFGRVVFTQNALPAVRPVNHLLDDGQVIIRTRLSAAVTRVAGEVVAYEADDLDAVRRLGWSVVVTGTARTVDDPVRIARLEQALLPWVDQPMNTVIAIDTDLVTGVRFVDTSAD</sequence>
<proteinExistence type="predicted"/>
<accession>A0AAU7T847</accession>
<dbReference type="AlphaFoldDB" id="A0AAU7T847"/>
<dbReference type="EMBL" id="CP158165">
    <property type="protein sequence ID" value="XBV22869.1"/>
    <property type="molecule type" value="Genomic_DNA"/>
</dbReference>
<dbReference type="RefSeq" id="WP_350275708.1">
    <property type="nucleotide sequence ID" value="NZ_CP158165.1"/>
</dbReference>
<dbReference type="SUPFAM" id="SSF50475">
    <property type="entry name" value="FMN-binding split barrel"/>
    <property type="match status" value="1"/>
</dbReference>
<name>A0AAU7T847_9ACTN</name>